<evidence type="ECO:0000313" key="3">
    <source>
        <dbReference type="Proteomes" id="UP001430953"/>
    </source>
</evidence>
<reference evidence="2 3" key="1">
    <citation type="submission" date="2023-03" db="EMBL/GenBank/DDBJ databases">
        <title>High recombination rates correlate with genetic variation in Cardiocondyla obscurior ants.</title>
        <authorList>
            <person name="Errbii M."/>
        </authorList>
    </citation>
    <scope>NUCLEOTIDE SEQUENCE [LARGE SCALE GENOMIC DNA]</scope>
    <source>
        <strain evidence="2">Alpha-2009</strain>
        <tissue evidence="2">Whole body</tissue>
    </source>
</reference>
<name>A0AAW2GIS3_9HYME</name>
<dbReference type="AlphaFoldDB" id="A0AAW2GIS3"/>
<protein>
    <submittedName>
        <fullName evidence="2">Uncharacterized protein</fullName>
    </submittedName>
</protein>
<proteinExistence type="predicted"/>
<organism evidence="2 3">
    <name type="scientific">Cardiocondyla obscurior</name>
    <dbReference type="NCBI Taxonomy" id="286306"/>
    <lineage>
        <taxon>Eukaryota</taxon>
        <taxon>Metazoa</taxon>
        <taxon>Ecdysozoa</taxon>
        <taxon>Arthropoda</taxon>
        <taxon>Hexapoda</taxon>
        <taxon>Insecta</taxon>
        <taxon>Pterygota</taxon>
        <taxon>Neoptera</taxon>
        <taxon>Endopterygota</taxon>
        <taxon>Hymenoptera</taxon>
        <taxon>Apocrita</taxon>
        <taxon>Aculeata</taxon>
        <taxon>Formicoidea</taxon>
        <taxon>Formicidae</taxon>
        <taxon>Myrmicinae</taxon>
        <taxon>Cardiocondyla</taxon>
    </lineage>
</organism>
<evidence type="ECO:0000256" key="1">
    <source>
        <dbReference type="SAM" id="MobiDB-lite"/>
    </source>
</evidence>
<dbReference type="EMBL" id="JADYXP020000003">
    <property type="protein sequence ID" value="KAL0127888.1"/>
    <property type="molecule type" value="Genomic_DNA"/>
</dbReference>
<dbReference type="Proteomes" id="UP001430953">
    <property type="component" value="Unassembled WGS sequence"/>
</dbReference>
<feature type="region of interest" description="Disordered" evidence="1">
    <location>
        <begin position="27"/>
        <end position="54"/>
    </location>
</feature>
<evidence type="ECO:0000313" key="2">
    <source>
        <dbReference type="EMBL" id="KAL0127888.1"/>
    </source>
</evidence>
<keyword evidence="3" id="KW-1185">Reference proteome</keyword>
<comment type="caution">
    <text evidence="2">The sequence shown here is derived from an EMBL/GenBank/DDBJ whole genome shotgun (WGS) entry which is preliminary data.</text>
</comment>
<accession>A0AAW2GIS3</accession>
<gene>
    <name evidence="2" type="ORF">PUN28_003266</name>
</gene>
<sequence length="201" mass="22712">MSRLYSTVLIRSRFAIYHRSINLCRERKKRKRDAVSPPRPSVSRIDDSAFRPPRPSAARILSQTQSGAPLRAKSGDMIARECLGPLPSDSAVAFRHRFRELFPEKYRAIYRKFHVYSDDESTQTLPVPLATLQCDPTGPPLPPPRPLIPLRSLSRPPDLSLSSTSRRRFSISFPLSPPDKCVYARRSIENCLSALGNVQLT</sequence>